<dbReference type="Proteomes" id="UP000298061">
    <property type="component" value="Unassembled WGS sequence"/>
</dbReference>
<dbReference type="EMBL" id="SFCI01001394">
    <property type="protein sequence ID" value="TFY75887.1"/>
    <property type="molecule type" value="Genomic_DNA"/>
</dbReference>
<dbReference type="InterPro" id="IPR032675">
    <property type="entry name" value="LRR_dom_sf"/>
</dbReference>
<feature type="domain" description="F-box" evidence="1">
    <location>
        <begin position="74"/>
        <end position="138"/>
    </location>
</feature>
<sequence length="593" mass="67257">MAFIAPNETNRDPSNADNYWSDAVRPRIALLQTGFYPRGPEAANAFQEAIDAELTAMCTAITTVKSMRNTQAAIRRLPPEVLTRIFWFCSVQEAPSRYSNRMRYGASDLWQQWEPGWMKVTYVCRYWRDAALQDPRLWGSNVACDLPFRWIEETLNRSKLAPASIPSQSTLSQSPDFIHLLAKHLHHIRHLALRSDYGGDLSPVVEALVDRAPVLETFRLQQYTGTTKPLPDDIFARYAPRLRRIVLLNWFLPMAACPEMVSRVEHLDMFVSSDEKFHDSFYASEHCLFYNQTFSTLQQMTTLRTLKLKMSLPPCSAGVFTRDYALSLPHLEELELVDTAAETALFLEHLHIPATTRLKVKAYRSSFDEVYILLAPQLHRRLQAAPTPAQALSISCDADHHDISIKVKAWSSVPSNESEGNATLDFEFDGLGGTGQNAGIACALHQLCSTLSVDAVSWLYCQLRPVADWNRQQLVELFTGFPMLESLTLHGLTGKRLAMFLASPIPNKKLSANTALLQRLCELTLKDFDFGLPHTKSRTAKTGKCEYIPLLEALRKRKAALGRIPKLVMMSCYMTEEWAEEMRQDIELEWVPL</sequence>
<dbReference type="Pfam" id="PF12937">
    <property type="entry name" value="F-box-like"/>
    <property type="match status" value="1"/>
</dbReference>
<dbReference type="Gene3D" id="3.80.10.10">
    <property type="entry name" value="Ribonuclease Inhibitor"/>
    <property type="match status" value="1"/>
</dbReference>
<proteinExistence type="predicted"/>
<accession>A0A4Y9ZPB0</accession>
<protein>
    <recommendedName>
        <fullName evidence="1">F-box domain-containing protein</fullName>
    </recommendedName>
</protein>
<gene>
    <name evidence="2" type="ORF">EWM64_g8125</name>
</gene>
<dbReference type="OrthoDB" id="2269034at2759"/>
<evidence type="ECO:0000259" key="1">
    <source>
        <dbReference type="Pfam" id="PF12937"/>
    </source>
</evidence>
<organism evidence="2 3">
    <name type="scientific">Hericium alpestre</name>
    <dbReference type="NCBI Taxonomy" id="135208"/>
    <lineage>
        <taxon>Eukaryota</taxon>
        <taxon>Fungi</taxon>
        <taxon>Dikarya</taxon>
        <taxon>Basidiomycota</taxon>
        <taxon>Agaricomycotina</taxon>
        <taxon>Agaricomycetes</taxon>
        <taxon>Russulales</taxon>
        <taxon>Hericiaceae</taxon>
        <taxon>Hericium</taxon>
    </lineage>
</organism>
<dbReference type="STRING" id="135208.A0A4Y9ZPB0"/>
<dbReference type="InterPro" id="IPR001810">
    <property type="entry name" value="F-box_dom"/>
</dbReference>
<name>A0A4Y9ZPB0_9AGAM</name>
<comment type="caution">
    <text evidence="2">The sequence shown here is derived from an EMBL/GenBank/DDBJ whole genome shotgun (WGS) entry which is preliminary data.</text>
</comment>
<evidence type="ECO:0000313" key="2">
    <source>
        <dbReference type="EMBL" id="TFY75887.1"/>
    </source>
</evidence>
<dbReference type="Gene3D" id="1.20.1280.50">
    <property type="match status" value="1"/>
</dbReference>
<evidence type="ECO:0000313" key="3">
    <source>
        <dbReference type="Proteomes" id="UP000298061"/>
    </source>
</evidence>
<dbReference type="AlphaFoldDB" id="A0A4Y9ZPB0"/>
<reference evidence="2 3" key="1">
    <citation type="submission" date="2019-02" db="EMBL/GenBank/DDBJ databases">
        <title>Genome sequencing of the rare red list fungi Hericium alpestre (H. flagellum).</title>
        <authorList>
            <person name="Buettner E."/>
            <person name="Kellner H."/>
        </authorList>
    </citation>
    <scope>NUCLEOTIDE SEQUENCE [LARGE SCALE GENOMIC DNA]</scope>
    <source>
        <strain evidence="2 3">DSM 108284</strain>
    </source>
</reference>
<keyword evidence="3" id="KW-1185">Reference proteome</keyword>